<gene>
    <name evidence="2" type="primary">IL-3A_004R</name>
    <name evidence="2" type="ORF">PBCVIL3A_004R</name>
</gene>
<dbReference type="Pfam" id="PF00023">
    <property type="entry name" value="Ank"/>
    <property type="match status" value="1"/>
</dbReference>
<dbReference type="EMBL" id="JX997169">
    <property type="protein sequence ID" value="AGE53727.1"/>
    <property type="molecule type" value="Genomic_DNA"/>
</dbReference>
<reference evidence="2 3" key="1">
    <citation type="submission" date="2012-10" db="EMBL/GenBank/DDBJ databases">
        <title>Towards defining the chloroviruses: a genomic journey through a genus of large DNA viruses.</title>
        <authorList>
            <person name="Jeanniard A."/>
            <person name="Dunigan D.D."/>
            <person name="Gurnon J.R."/>
            <person name="Agarkova I."/>
            <person name="Kang M."/>
            <person name="Vitek J."/>
            <person name="Duncan G."/>
            <person name="McClung O.W."/>
            <person name="Larsen M."/>
            <person name="Claverie J.-M."/>
            <person name="Van Etten J.L."/>
            <person name="Blanc G."/>
        </authorList>
    </citation>
    <scope>NUCLEOTIDE SEQUENCE [LARGE SCALE GENOMIC DNA]</scope>
</reference>
<dbReference type="SUPFAM" id="SSF48403">
    <property type="entry name" value="Ankyrin repeat"/>
    <property type="match status" value="1"/>
</dbReference>
<dbReference type="PANTHER" id="PTHR24161">
    <property type="entry name" value="ANK_REP_REGION DOMAIN-CONTAINING PROTEIN-RELATED"/>
    <property type="match status" value="1"/>
</dbReference>
<dbReference type="Gene3D" id="1.25.40.20">
    <property type="entry name" value="Ankyrin repeat-containing domain"/>
    <property type="match status" value="3"/>
</dbReference>
<organismHost>
    <name type="scientific">Chlorella</name>
    <dbReference type="NCBI Taxonomy" id="3071"/>
</organismHost>
<dbReference type="PROSITE" id="PS50297">
    <property type="entry name" value="ANK_REP_REGION"/>
    <property type="match status" value="4"/>
</dbReference>
<sequence>MTKKQNTIKPYKRHTNHHTNTLKYTMVHNCNSIFTAAENGHDVCLKTLIEAGAPFDIVGDSGWTALHYAIHYDHTACVKMLIDAGANIDITDNLGSTPLHRAVFNGHDACVKLLVEAGATLDVTDDTGTMPLHHAVYYGYDACVKMLIEAGADLNIDGDGYAPLHYAVYKGHDVCVKLLVEAGAPLDITDKSGCTPLHRAVFNGHDACASMLVNKIVSERPLRPSELCVIPQTSAILGDVLRTTMQLHGRSEAAKITAHLHVDARDTLRTTMLCLNRTMVPRDLIDSIVLQCV</sequence>
<organism evidence="2 3">
    <name type="scientific">Paramecium bursaria Chlorella virus IL3A</name>
    <name type="common">PBCV-IL3A</name>
    <dbReference type="NCBI Taxonomy" id="46019"/>
    <lineage>
        <taxon>Viruses</taxon>
        <taxon>Varidnaviria</taxon>
        <taxon>Bamfordvirae</taxon>
        <taxon>Nucleocytoviricota</taxon>
        <taxon>Megaviricetes</taxon>
        <taxon>Algavirales</taxon>
        <taxon>Phycodnaviridae</taxon>
        <taxon>Chlorovirus</taxon>
        <taxon>Chlorovirus illinoense</taxon>
    </lineage>
</organism>
<dbReference type="Pfam" id="PF12796">
    <property type="entry name" value="Ank_2"/>
    <property type="match status" value="2"/>
</dbReference>
<dbReference type="PRINTS" id="PR01415">
    <property type="entry name" value="ANKYRIN"/>
</dbReference>
<dbReference type="PROSITE" id="PS50088">
    <property type="entry name" value="ANK_REPEAT"/>
    <property type="match status" value="4"/>
</dbReference>
<dbReference type="Proteomes" id="UP000247091">
    <property type="component" value="Segment"/>
</dbReference>
<proteinExistence type="predicted"/>
<accession>M1HPD8</accession>
<keyword evidence="1" id="KW-0677">Repeat</keyword>
<dbReference type="PANTHER" id="PTHR24161:SF85">
    <property type="entry name" value="PALMITOYLTRANSFERASE HIP14"/>
    <property type="match status" value="1"/>
</dbReference>
<protein>
    <submittedName>
        <fullName evidence="2">Ankyrin repeat PH and SEC7 domain containing protein</fullName>
    </submittedName>
</protein>
<evidence type="ECO:0000256" key="1">
    <source>
        <dbReference type="ARBA" id="ARBA00022737"/>
    </source>
</evidence>
<dbReference type="InterPro" id="IPR036770">
    <property type="entry name" value="Ankyrin_rpt-contain_sf"/>
</dbReference>
<evidence type="ECO:0000313" key="2">
    <source>
        <dbReference type="EMBL" id="AGE53727.1"/>
    </source>
</evidence>
<name>M1HPD8_PBCVI</name>
<dbReference type="SMART" id="SM00248">
    <property type="entry name" value="ANK"/>
    <property type="match status" value="6"/>
</dbReference>
<dbReference type="InterPro" id="IPR002110">
    <property type="entry name" value="Ankyrin_rpt"/>
</dbReference>
<evidence type="ECO:0000313" key="3">
    <source>
        <dbReference type="Proteomes" id="UP000247091"/>
    </source>
</evidence>